<gene>
    <name evidence="10" type="primary">rsgA</name>
    <name evidence="13" type="ORF">J2Z65_000661</name>
</gene>
<feature type="domain" description="CP-type G" evidence="12">
    <location>
        <begin position="102"/>
        <end position="259"/>
    </location>
</feature>
<dbReference type="SUPFAM" id="SSF52540">
    <property type="entry name" value="P-loop containing nucleoside triphosphate hydrolases"/>
    <property type="match status" value="1"/>
</dbReference>
<comment type="cofactor">
    <cofactor evidence="10">
        <name>Zn(2+)</name>
        <dbReference type="ChEBI" id="CHEBI:29105"/>
    </cofactor>
    <text evidence="10">Binds 1 zinc ion per subunit.</text>
</comment>
<dbReference type="PROSITE" id="PS50936">
    <property type="entry name" value="ENGC_GTPASE"/>
    <property type="match status" value="1"/>
</dbReference>
<sequence length="353" mass="39351">MIKKDLGWNSFFEKAFESYLEEGYQAGRVSLEHKHMYRVLTESGEALAEVSGKMRHLAARREDYPAVGDWVVVSVRQEEQRATIHAVLPRKSKFSRKVAGQVTEEQIVATNVDTVFLVTALNLDFNVRRIERYLVLAWESGATPVIVLSKADLCDDPDSLAAEVAAIAVGVPIHIISSAENRGLEELAPYIAPGCTVALLGSSGVGKSTIVNRIYGKDILETGDIREGDDKGKHTTTHRELITLPGGGILIDTPGMRELQLWDASEGLSTSFQDIEELAEQCFFQDCKHENEPRCAVKGALEEGSLPQERFYNYVKLQKELAYLARKEDKGLQAAEKTKWKKIHQALKSQHNR</sequence>
<keyword evidence="7 10" id="KW-0862">Zinc</keyword>
<evidence type="ECO:0000256" key="2">
    <source>
        <dbReference type="ARBA" id="ARBA00022517"/>
    </source>
</evidence>
<evidence type="ECO:0000256" key="5">
    <source>
        <dbReference type="ARBA" id="ARBA00022741"/>
    </source>
</evidence>
<dbReference type="RefSeq" id="WP_193581051.1">
    <property type="nucleotide sequence ID" value="NZ_JAAOZR010000031.1"/>
</dbReference>
<evidence type="ECO:0000256" key="10">
    <source>
        <dbReference type="HAMAP-Rule" id="MF_01820"/>
    </source>
</evidence>
<reference evidence="13 14" key="1">
    <citation type="submission" date="2021-03" db="EMBL/GenBank/DDBJ databases">
        <title>Genomic Encyclopedia of Type Strains, Phase IV (KMG-IV): sequencing the most valuable type-strain genomes for metagenomic binning, comparative biology and taxonomic classification.</title>
        <authorList>
            <person name="Goeker M."/>
        </authorList>
    </citation>
    <scope>NUCLEOTIDE SEQUENCE [LARGE SCALE GENOMIC DNA]</scope>
    <source>
        <strain evidence="13 14">DSM 24950</strain>
    </source>
</reference>
<evidence type="ECO:0000256" key="4">
    <source>
        <dbReference type="ARBA" id="ARBA00022730"/>
    </source>
</evidence>
<feature type="binding site" evidence="10">
    <location>
        <begin position="201"/>
        <end position="209"/>
    </location>
    <ligand>
        <name>GTP</name>
        <dbReference type="ChEBI" id="CHEBI:37565"/>
    </ligand>
</feature>
<dbReference type="PANTHER" id="PTHR32120:SF10">
    <property type="entry name" value="SMALL RIBOSOMAL SUBUNIT BIOGENESIS GTPASE RSGA"/>
    <property type="match status" value="1"/>
</dbReference>
<dbReference type="Proteomes" id="UP001519344">
    <property type="component" value="Unassembled WGS sequence"/>
</dbReference>
<keyword evidence="8 10" id="KW-0694">RNA-binding</keyword>
<keyword evidence="4 10" id="KW-0699">rRNA-binding</keyword>
<feature type="binding site" evidence="10">
    <location>
        <position position="295"/>
    </location>
    <ligand>
        <name>Zn(2+)</name>
        <dbReference type="ChEBI" id="CHEBI:29105"/>
    </ligand>
</feature>
<feature type="binding site" evidence="10">
    <location>
        <position position="289"/>
    </location>
    <ligand>
        <name>Zn(2+)</name>
        <dbReference type="ChEBI" id="CHEBI:29105"/>
    </ligand>
</feature>
<protein>
    <recommendedName>
        <fullName evidence="10">Small ribosomal subunit biogenesis GTPase RsgA</fullName>
        <ecNumber evidence="10">3.6.1.-</ecNumber>
    </recommendedName>
</protein>
<dbReference type="NCBIfam" id="TIGR00157">
    <property type="entry name" value="ribosome small subunit-dependent GTPase A"/>
    <property type="match status" value="1"/>
</dbReference>
<evidence type="ECO:0000313" key="14">
    <source>
        <dbReference type="Proteomes" id="UP001519344"/>
    </source>
</evidence>
<evidence type="ECO:0000313" key="13">
    <source>
        <dbReference type="EMBL" id="MBP1961467.1"/>
    </source>
</evidence>
<evidence type="ECO:0000256" key="1">
    <source>
        <dbReference type="ARBA" id="ARBA00022490"/>
    </source>
</evidence>
<dbReference type="PANTHER" id="PTHR32120">
    <property type="entry name" value="SMALL RIBOSOMAL SUBUNIT BIOGENESIS GTPASE RSGA"/>
    <property type="match status" value="1"/>
</dbReference>
<dbReference type="EC" id="3.6.1.-" evidence="10"/>
<comment type="caution">
    <text evidence="13">The sequence shown here is derived from an EMBL/GenBank/DDBJ whole genome shotgun (WGS) entry which is preliminary data.</text>
</comment>
<keyword evidence="9 10" id="KW-0342">GTP-binding</keyword>
<proteinExistence type="inferred from homology"/>
<comment type="subunit">
    <text evidence="10">Monomer. Associates with 30S ribosomal subunit, binds 16S rRNA.</text>
</comment>
<dbReference type="Gene3D" id="2.40.50.140">
    <property type="entry name" value="Nucleic acid-binding proteins"/>
    <property type="match status" value="1"/>
</dbReference>
<dbReference type="InterPro" id="IPR027417">
    <property type="entry name" value="P-loop_NTPase"/>
</dbReference>
<dbReference type="SUPFAM" id="SSF50249">
    <property type="entry name" value="Nucleic acid-binding proteins"/>
    <property type="match status" value="1"/>
</dbReference>
<keyword evidence="5 10" id="KW-0547">Nucleotide-binding</keyword>
<comment type="function">
    <text evidence="10">One of several proteins that assist in the late maturation steps of the functional core of the 30S ribosomal subunit. Helps release RbfA from mature subunits. May play a role in the assembly of ribosomal proteins into the subunit. Circularly permuted GTPase that catalyzes slow GTP hydrolysis, GTPase activity is stimulated by the 30S ribosomal subunit.</text>
</comment>
<evidence type="ECO:0000256" key="9">
    <source>
        <dbReference type="ARBA" id="ARBA00023134"/>
    </source>
</evidence>
<dbReference type="PROSITE" id="PS51721">
    <property type="entry name" value="G_CP"/>
    <property type="match status" value="1"/>
</dbReference>
<feature type="binding site" evidence="10">
    <location>
        <begin position="149"/>
        <end position="152"/>
    </location>
    <ligand>
        <name>GTP</name>
        <dbReference type="ChEBI" id="CHEBI:37565"/>
    </ligand>
</feature>
<dbReference type="EMBL" id="JAGGKV010000001">
    <property type="protein sequence ID" value="MBP1961467.1"/>
    <property type="molecule type" value="Genomic_DNA"/>
</dbReference>
<evidence type="ECO:0000256" key="3">
    <source>
        <dbReference type="ARBA" id="ARBA00022723"/>
    </source>
</evidence>
<keyword evidence="6 10" id="KW-0378">Hydrolase</keyword>
<dbReference type="InterPro" id="IPR004881">
    <property type="entry name" value="Ribosome_biogen_GTPase_RsgA"/>
</dbReference>
<dbReference type="Gene3D" id="1.10.40.50">
    <property type="entry name" value="Probable gtpase engc, domain 3"/>
    <property type="match status" value="1"/>
</dbReference>
<dbReference type="Pfam" id="PF03193">
    <property type="entry name" value="RsgA_GTPase"/>
    <property type="match status" value="1"/>
</dbReference>
<evidence type="ECO:0000259" key="12">
    <source>
        <dbReference type="PROSITE" id="PS51721"/>
    </source>
</evidence>
<evidence type="ECO:0000256" key="6">
    <source>
        <dbReference type="ARBA" id="ARBA00022801"/>
    </source>
</evidence>
<comment type="subcellular location">
    <subcellularLocation>
        <location evidence="10">Cytoplasm</location>
    </subcellularLocation>
</comment>
<feature type="binding site" evidence="10">
    <location>
        <position position="287"/>
    </location>
    <ligand>
        <name>Zn(2+)</name>
        <dbReference type="ChEBI" id="CHEBI:29105"/>
    </ligand>
</feature>
<evidence type="ECO:0000259" key="11">
    <source>
        <dbReference type="PROSITE" id="PS50936"/>
    </source>
</evidence>
<evidence type="ECO:0000256" key="8">
    <source>
        <dbReference type="ARBA" id="ARBA00022884"/>
    </source>
</evidence>
<dbReference type="InterPro" id="IPR010914">
    <property type="entry name" value="RsgA_GTPase_dom"/>
</dbReference>
<keyword evidence="2 10" id="KW-0690">Ribosome biogenesis</keyword>
<dbReference type="InterPro" id="IPR012340">
    <property type="entry name" value="NA-bd_OB-fold"/>
</dbReference>
<keyword evidence="3 10" id="KW-0479">Metal-binding</keyword>
<feature type="binding site" evidence="10">
    <location>
        <position position="282"/>
    </location>
    <ligand>
        <name>Zn(2+)</name>
        <dbReference type="ChEBI" id="CHEBI:29105"/>
    </ligand>
</feature>
<organism evidence="13 14">
    <name type="scientific">Paenibacillus aceris</name>
    <dbReference type="NCBI Taxonomy" id="869555"/>
    <lineage>
        <taxon>Bacteria</taxon>
        <taxon>Bacillati</taxon>
        <taxon>Bacillota</taxon>
        <taxon>Bacilli</taxon>
        <taxon>Bacillales</taxon>
        <taxon>Paenibacillaceae</taxon>
        <taxon>Paenibacillus</taxon>
    </lineage>
</organism>
<dbReference type="InterPro" id="IPR030378">
    <property type="entry name" value="G_CP_dom"/>
</dbReference>
<evidence type="ECO:0000256" key="7">
    <source>
        <dbReference type="ARBA" id="ARBA00022833"/>
    </source>
</evidence>
<comment type="similarity">
    <text evidence="10">Belongs to the TRAFAC class YlqF/YawG GTPase family. RsgA subfamily.</text>
</comment>
<keyword evidence="14" id="KW-1185">Reference proteome</keyword>
<dbReference type="HAMAP" id="MF_01820">
    <property type="entry name" value="GTPase_RsgA"/>
    <property type="match status" value="1"/>
</dbReference>
<keyword evidence="1 10" id="KW-0963">Cytoplasm</keyword>
<name>A0ABS4HS71_9BACL</name>
<accession>A0ABS4HS71</accession>
<feature type="domain" description="EngC GTPase" evidence="11">
    <location>
        <begin position="110"/>
        <end position="257"/>
    </location>
</feature>
<dbReference type="GO" id="GO:0016787">
    <property type="term" value="F:hydrolase activity"/>
    <property type="evidence" value="ECO:0007669"/>
    <property type="project" value="UniProtKB-KW"/>
</dbReference>
<dbReference type="CDD" id="cd01854">
    <property type="entry name" value="YjeQ_EngC"/>
    <property type="match status" value="1"/>
</dbReference>
<dbReference type="Gene3D" id="3.40.50.300">
    <property type="entry name" value="P-loop containing nucleotide triphosphate hydrolases"/>
    <property type="match status" value="1"/>
</dbReference>